<proteinExistence type="predicted"/>
<evidence type="ECO:0000313" key="4">
    <source>
        <dbReference type="Proteomes" id="UP000027222"/>
    </source>
</evidence>
<protein>
    <submittedName>
        <fullName evidence="3">Uncharacterized protein</fullName>
    </submittedName>
</protein>
<organism evidence="3 4">
    <name type="scientific">Galerina marginata (strain CBS 339.88)</name>
    <dbReference type="NCBI Taxonomy" id="685588"/>
    <lineage>
        <taxon>Eukaryota</taxon>
        <taxon>Fungi</taxon>
        <taxon>Dikarya</taxon>
        <taxon>Basidiomycota</taxon>
        <taxon>Agaricomycotina</taxon>
        <taxon>Agaricomycetes</taxon>
        <taxon>Agaricomycetidae</taxon>
        <taxon>Agaricales</taxon>
        <taxon>Agaricineae</taxon>
        <taxon>Strophariaceae</taxon>
        <taxon>Galerina</taxon>
    </lineage>
</organism>
<dbReference type="OrthoDB" id="3039026at2759"/>
<keyword evidence="2" id="KW-0472">Membrane</keyword>
<dbReference type="HOGENOM" id="CLU_438071_0_0_1"/>
<keyword evidence="2" id="KW-0812">Transmembrane</keyword>
<evidence type="ECO:0000256" key="2">
    <source>
        <dbReference type="SAM" id="Phobius"/>
    </source>
</evidence>
<dbReference type="Proteomes" id="UP000027222">
    <property type="component" value="Unassembled WGS sequence"/>
</dbReference>
<keyword evidence="4" id="KW-1185">Reference proteome</keyword>
<dbReference type="AlphaFoldDB" id="A0A067S5U7"/>
<accession>A0A067S5U7</accession>
<sequence length="694" mass="75610">MAQPSDVSSSTHSPILQLSNPALPESLIEKDLPNDDASSPLPGPQPAVQSAAGHESHNSEPPLQPISIVQNSGPPIVSTQEKAGSSAPRPPHESGLQPELSPRGTVNRTQSRHESNQKRAPVMAAAGKPKFNIYQTAREMYKAFVGFPFAFNSFLVMTGICIMLAGTFVVRAALLPKIYTCPDGATCHHNLDPRGDIIPRLSTLMQYWLQGGVFVASLGLSKFMAYESWTIVEGSDGSTIRNLEGEIRAVDGNLFATLVLFYESIAALILRVLRPTTSSTLQSRRPRWLGTFALVQFGIGFFISLVVGFSIADLRGTRSVYVPFIYHSNFAIPRQDIRFASNGDYIVVNQLISWLLPTRGAHRPITVFDGTLVLRDNRTLSATNPQPSGSRITGNISCSRRGWNTSVLSLDSPYLADGHGALPPGAKAYNLTDGTDWAVTYSYTRLSSTYLSAKPELSDSVTSHQYLWASNTSNLVPNATASSDGGLYFALCTHTTRLVDLPPVNKPGTQDIFPSQPIIYKDANDPFLKPCPSTDPMACLSWFIDEAVHTFWMTSIVQFDMTAFSCVTDVLVGFDGLSDTTDCALDDVRWATTLSTTLDALIYTAGQSENATQTQYLSALTDSINTDRWWIQTTLPGITFLLYLACLGYTSSLSPKDHPNLRELALSGILCDAALECDTFKHDVKVKMDTPSPA</sequence>
<evidence type="ECO:0000256" key="1">
    <source>
        <dbReference type="SAM" id="MobiDB-lite"/>
    </source>
</evidence>
<gene>
    <name evidence="3" type="ORF">GALMADRAFT_273711</name>
</gene>
<feature type="compositionally biased region" description="Polar residues" evidence="1">
    <location>
        <begin position="1"/>
        <end position="20"/>
    </location>
</feature>
<reference evidence="4" key="1">
    <citation type="journal article" date="2014" name="Proc. Natl. Acad. Sci. U.S.A.">
        <title>Extensive sampling of basidiomycete genomes demonstrates inadequacy of the white-rot/brown-rot paradigm for wood decay fungi.</title>
        <authorList>
            <person name="Riley R."/>
            <person name="Salamov A.A."/>
            <person name="Brown D.W."/>
            <person name="Nagy L.G."/>
            <person name="Floudas D."/>
            <person name="Held B.W."/>
            <person name="Levasseur A."/>
            <person name="Lombard V."/>
            <person name="Morin E."/>
            <person name="Otillar R."/>
            <person name="Lindquist E.A."/>
            <person name="Sun H."/>
            <person name="LaButti K.M."/>
            <person name="Schmutz J."/>
            <person name="Jabbour D."/>
            <person name="Luo H."/>
            <person name="Baker S.E."/>
            <person name="Pisabarro A.G."/>
            <person name="Walton J.D."/>
            <person name="Blanchette R.A."/>
            <person name="Henrissat B."/>
            <person name="Martin F."/>
            <person name="Cullen D."/>
            <person name="Hibbett D.S."/>
            <person name="Grigoriev I.V."/>
        </authorList>
    </citation>
    <scope>NUCLEOTIDE SEQUENCE [LARGE SCALE GENOMIC DNA]</scope>
    <source>
        <strain evidence="4">CBS 339.88</strain>
    </source>
</reference>
<feature type="compositionally biased region" description="Polar residues" evidence="1">
    <location>
        <begin position="67"/>
        <end position="83"/>
    </location>
</feature>
<dbReference type="EMBL" id="KL142426">
    <property type="protein sequence ID" value="KDR66181.1"/>
    <property type="molecule type" value="Genomic_DNA"/>
</dbReference>
<feature type="transmembrane region" description="Helical" evidence="2">
    <location>
        <begin position="254"/>
        <end position="273"/>
    </location>
</feature>
<feature type="transmembrane region" description="Helical" evidence="2">
    <location>
        <begin position="149"/>
        <end position="170"/>
    </location>
</feature>
<name>A0A067S5U7_GALM3</name>
<feature type="region of interest" description="Disordered" evidence="1">
    <location>
        <begin position="1"/>
        <end position="122"/>
    </location>
</feature>
<feature type="transmembrane region" description="Helical" evidence="2">
    <location>
        <begin position="293"/>
        <end position="312"/>
    </location>
</feature>
<keyword evidence="2" id="KW-1133">Transmembrane helix</keyword>
<evidence type="ECO:0000313" key="3">
    <source>
        <dbReference type="EMBL" id="KDR66181.1"/>
    </source>
</evidence>